<name>A0A8H3BPU1_9AGAM</name>
<dbReference type="InterPro" id="IPR002068">
    <property type="entry name" value="A-crystallin/Hsp20_dom"/>
</dbReference>
<evidence type="ECO:0000256" key="3">
    <source>
        <dbReference type="RuleBase" id="RU003616"/>
    </source>
</evidence>
<dbReference type="Proteomes" id="UP000663846">
    <property type="component" value="Unassembled WGS sequence"/>
</dbReference>
<feature type="compositionally biased region" description="Polar residues" evidence="4">
    <location>
        <begin position="94"/>
        <end position="112"/>
    </location>
</feature>
<evidence type="ECO:0000259" key="5">
    <source>
        <dbReference type="PROSITE" id="PS01031"/>
    </source>
</evidence>
<dbReference type="SUPFAM" id="SSF49764">
    <property type="entry name" value="HSP20-like chaperones"/>
    <property type="match status" value="1"/>
</dbReference>
<organism evidence="6 7">
    <name type="scientific">Rhizoctonia solani</name>
    <dbReference type="NCBI Taxonomy" id="456999"/>
    <lineage>
        <taxon>Eukaryota</taxon>
        <taxon>Fungi</taxon>
        <taxon>Dikarya</taxon>
        <taxon>Basidiomycota</taxon>
        <taxon>Agaricomycotina</taxon>
        <taxon>Agaricomycetes</taxon>
        <taxon>Cantharellales</taxon>
        <taxon>Ceratobasidiaceae</taxon>
        <taxon>Rhizoctonia</taxon>
    </lineage>
</organism>
<evidence type="ECO:0000313" key="6">
    <source>
        <dbReference type="EMBL" id="CAE6463328.1"/>
    </source>
</evidence>
<comment type="similarity">
    <text evidence="2 3">Belongs to the small heat shock protein (HSP20) family.</text>
</comment>
<accession>A0A8H3BPU1</accession>
<comment type="caution">
    <text evidence="6">The sequence shown here is derived from an EMBL/GenBank/DDBJ whole genome shotgun (WGS) entry which is preliminary data.</text>
</comment>
<dbReference type="AlphaFoldDB" id="A0A8H3BPU1"/>
<evidence type="ECO:0000256" key="4">
    <source>
        <dbReference type="SAM" id="MobiDB-lite"/>
    </source>
</evidence>
<feature type="domain" description="SHSP" evidence="5">
    <location>
        <begin position="32"/>
        <end position="160"/>
    </location>
</feature>
<protein>
    <recommendedName>
        <fullName evidence="5">SHSP domain-containing protein</fullName>
    </recommendedName>
</protein>
<proteinExistence type="inferred from homology"/>
<feature type="region of interest" description="Disordered" evidence="4">
    <location>
        <begin position="76"/>
        <end position="112"/>
    </location>
</feature>
<dbReference type="InterPro" id="IPR031107">
    <property type="entry name" value="Small_HSP"/>
</dbReference>
<sequence length="160" mass="18021">MSLSRSFFSDIQPLFRLVEDPQSSFYGSSNRKLPLQERQAVVDVSEEEKEYTVRAELPGVQKKDVEVHIGNDGRSLTIEGHVHRTNKPAEGTAEQPQTSEKSKASEQPTETYDYRSTFSRTVWFPHAVDGNDARANLADGVLSLTLPKRMESGRQKINLL</sequence>
<dbReference type="Gene3D" id="2.60.40.790">
    <property type="match status" value="1"/>
</dbReference>
<dbReference type="Pfam" id="PF00011">
    <property type="entry name" value="HSP20"/>
    <property type="match status" value="1"/>
</dbReference>
<evidence type="ECO:0000313" key="7">
    <source>
        <dbReference type="Proteomes" id="UP000663846"/>
    </source>
</evidence>
<dbReference type="InterPro" id="IPR008978">
    <property type="entry name" value="HSP20-like_chaperone"/>
</dbReference>
<evidence type="ECO:0000256" key="2">
    <source>
        <dbReference type="PROSITE-ProRule" id="PRU00285"/>
    </source>
</evidence>
<dbReference type="PROSITE" id="PS01031">
    <property type="entry name" value="SHSP"/>
    <property type="match status" value="1"/>
</dbReference>
<reference evidence="6" key="1">
    <citation type="submission" date="2021-01" db="EMBL/GenBank/DDBJ databases">
        <authorList>
            <person name="Kaushik A."/>
        </authorList>
    </citation>
    <scope>NUCLEOTIDE SEQUENCE</scope>
    <source>
        <strain evidence="6">AG1-1C</strain>
    </source>
</reference>
<keyword evidence="1" id="KW-0346">Stress response</keyword>
<dbReference type="CDD" id="cd06464">
    <property type="entry name" value="ACD_sHsps-like"/>
    <property type="match status" value="1"/>
</dbReference>
<dbReference type="EMBL" id="CAJMWS010000785">
    <property type="protein sequence ID" value="CAE6463328.1"/>
    <property type="molecule type" value="Genomic_DNA"/>
</dbReference>
<dbReference type="PANTHER" id="PTHR11527">
    <property type="entry name" value="HEAT-SHOCK PROTEIN 20 FAMILY MEMBER"/>
    <property type="match status" value="1"/>
</dbReference>
<gene>
    <name evidence="6" type="ORF">RDB_LOCUS163208</name>
</gene>
<evidence type="ECO:0000256" key="1">
    <source>
        <dbReference type="ARBA" id="ARBA00023016"/>
    </source>
</evidence>